<reference evidence="3" key="1">
    <citation type="submission" date="2020-10" db="EMBL/GenBank/DDBJ databases">
        <authorList>
            <person name="Gilroy R."/>
        </authorList>
    </citation>
    <scope>NUCLEOTIDE SEQUENCE</scope>
    <source>
        <strain evidence="3">1370</strain>
    </source>
</reference>
<feature type="region of interest" description="Disordered" evidence="1">
    <location>
        <begin position="249"/>
        <end position="271"/>
    </location>
</feature>
<feature type="compositionally biased region" description="Low complexity" evidence="1">
    <location>
        <begin position="65"/>
        <end position="80"/>
    </location>
</feature>
<proteinExistence type="predicted"/>
<dbReference type="EMBL" id="DVOL01000100">
    <property type="protein sequence ID" value="HIV11421.1"/>
    <property type="molecule type" value="Genomic_DNA"/>
</dbReference>
<dbReference type="AlphaFoldDB" id="A0A9D1NSG4"/>
<feature type="compositionally biased region" description="Basic and acidic residues" evidence="1">
    <location>
        <begin position="249"/>
        <end position="258"/>
    </location>
</feature>
<reference evidence="3" key="2">
    <citation type="journal article" date="2021" name="PeerJ">
        <title>Extensive microbial diversity within the chicken gut microbiome revealed by metagenomics and culture.</title>
        <authorList>
            <person name="Gilroy R."/>
            <person name="Ravi A."/>
            <person name="Getino M."/>
            <person name="Pursley I."/>
            <person name="Horton D.L."/>
            <person name="Alikhan N.F."/>
            <person name="Baker D."/>
            <person name="Gharbi K."/>
            <person name="Hall N."/>
            <person name="Watson M."/>
            <person name="Adriaenssens E.M."/>
            <person name="Foster-Nyarko E."/>
            <person name="Jarju S."/>
            <person name="Secka A."/>
            <person name="Antonio M."/>
            <person name="Oren A."/>
            <person name="Chaudhuri R.R."/>
            <person name="La Ragione R."/>
            <person name="Hildebrand F."/>
            <person name="Pallen M.J."/>
        </authorList>
    </citation>
    <scope>NUCLEOTIDE SEQUENCE</scope>
    <source>
        <strain evidence="3">1370</strain>
    </source>
</reference>
<feature type="region of interest" description="Disordered" evidence="1">
    <location>
        <begin position="59"/>
        <end position="80"/>
    </location>
</feature>
<keyword evidence="2" id="KW-1133">Transmembrane helix</keyword>
<keyword evidence="2" id="KW-0472">Membrane</keyword>
<sequence>MGNNQTWGNINRQINDAVSYSLKTGDFSKLQNLGEVISSTVAENVGRIIDSVPSASVKKESVQTSGSQQQKSASSSGADGSFENLTEKWIKDRAKRPLTGRVVDESHAKIEIPFKRVGKSSGTVLKVFGWIGVFIFGIPAILSGGIPFLVISSLVSLGMILLGTVKHNRLKRAEKYARICGKNRYSDISRISDYCGRSFSYTLRDIKKLLRLGFFPQGHLDKKKTCLMLDDGVFEEYLELEKRMSVKALDQTKPHIDESPSPENEEPPVSELDGMMREGAEQLALLKKLNDKIPGEVISDKLSRLEGLLGDIFDRLKEHPEQQPMLHEFMSYYLPMTVNLVKAYEEFDSLSTQGEDIIDAKQEIEKTLDTINDAFGELLARLYRSAAYDAATDAQALKSMLEREGLTGGDFDINK</sequence>
<evidence type="ECO:0000313" key="4">
    <source>
        <dbReference type="Proteomes" id="UP000823960"/>
    </source>
</evidence>
<comment type="caution">
    <text evidence="3">The sequence shown here is derived from an EMBL/GenBank/DDBJ whole genome shotgun (WGS) entry which is preliminary data.</text>
</comment>
<dbReference type="Proteomes" id="UP000823960">
    <property type="component" value="Unassembled WGS sequence"/>
</dbReference>
<keyword evidence="2" id="KW-0812">Transmembrane</keyword>
<dbReference type="InterPro" id="IPR018770">
    <property type="entry name" value="ChloroindolylP_hydrolase"/>
</dbReference>
<protein>
    <submittedName>
        <fullName evidence="3">5-bromo-4-chloroindolyl phosphate hydrolysis family protein</fullName>
    </submittedName>
</protein>
<evidence type="ECO:0000256" key="2">
    <source>
        <dbReference type="SAM" id="Phobius"/>
    </source>
</evidence>
<accession>A0A9D1NSG4</accession>
<evidence type="ECO:0000256" key="1">
    <source>
        <dbReference type="SAM" id="MobiDB-lite"/>
    </source>
</evidence>
<feature type="transmembrane region" description="Helical" evidence="2">
    <location>
        <begin position="124"/>
        <end position="142"/>
    </location>
</feature>
<evidence type="ECO:0000313" key="3">
    <source>
        <dbReference type="EMBL" id="HIV11421.1"/>
    </source>
</evidence>
<dbReference type="Pfam" id="PF10112">
    <property type="entry name" value="Halogen_Hydrol"/>
    <property type="match status" value="1"/>
</dbReference>
<gene>
    <name evidence="3" type="ORF">IAD28_07000</name>
</gene>
<organism evidence="3 4">
    <name type="scientific">Candidatus Faeciplasma avium</name>
    <dbReference type="NCBI Taxonomy" id="2840798"/>
    <lineage>
        <taxon>Bacteria</taxon>
        <taxon>Bacillati</taxon>
        <taxon>Bacillota</taxon>
        <taxon>Clostridia</taxon>
        <taxon>Eubacteriales</taxon>
        <taxon>Oscillospiraceae</taxon>
        <taxon>Oscillospiraceae incertae sedis</taxon>
        <taxon>Candidatus Faeciplasma</taxon>
    </lineage>
</organism>
<name>A0A9D1NSG4_9FIRM</name>